<accession>A0A8T2K0K5</accession>
<sequence>MPTTQLSSMSKLMGSSPQALTTYFVDPKNVQGDASKMVCAIQHVCSSPFTFSTKINKDLTPISKTVNGSSILQQWNANTRHQESPMQYRSFFMAECEDIARQIQNIEEGNTSKRKAEQLDISTIEAEPPPFYCTPKSVLRDSESSAKRRRLDFLDYSGKEKSKYHEHYFDSPLTSLCSNWKDTIPIPCIGIEETNPNGKNVSKLRPFSKLEVDLTCANFSVFRGKDSLTKITPSTQRYSTPMKPTVKPIKNLSVIQELEYEPNISEEWTITDGACGTDMQCKNALYLTYRCQESLLQTPQLKSICEIDNKEMSYCITRDGEKKHQSVCLDFEKMLMADHVNNSKNGMPETVFLENNEINLHPQPLERIVAHYSNIIKNITPLDNALKPKQKISEVLNKTVTLTEELKKDCIREQDLIALPKTQHASQIIPPVNFNGALDISVANRATPGFLEINEGAANITHDLISINCELALNNATQVMGFIECGLDAAKATYEDAMTPMNDTQDTMSMSSKMCGINVTQDLVPVLPKVTANITHTIQRMDTSICEATINVTQEMMPMQGNAVTSNGLQKIVFDNGGLQGGWNRQCEINEAISSHVIIPKLSIGYKANAMELTHTVLDRLNSANITKDIVVVDNMVTTVNKHSEVCDGRIPNKMSRPPEESNKKLILNKGSLLSKRRKEMEKNRSKKCIVPDSSVLVNNEVYTSNFNRFMSDTVIVGHRGLDQDTETIQDSSIFTGGSHSFVTSTPVPGFNNCQFIRKSSGNASQGDFKLPLSVVAHPKTKVTIEKQVNKQVLLNKGFQETASHGCLIPRFTRKGMPPSVLETTRLLQTSAGNSTQSKPETAKDLKLKISAEVQQNSQTPQKIKTVSHISKPSAQVIRPINHLKTSSKTPMVVTYDVPQPKSILSIKTSAISVPKFPVGSSLVRPPSHLRVPSSGKFCFGPSSTSSILQKAACGISSGNPSAITGIPIRRVYGAVSKGHNNGLE</sequence>
<dbReference type="EMBL" id="JAACNH010000003">
    <property type="protein sequence ID" value="KAG8448181.1"/>
    <property type="molecule type" value="Genomic_DNA"/>
</dbReference>
<organism evidence="1 2">
    <name type="scientific">Hymenochirus boettgeri</name>
    <name type="common">Congo dwarf clawed frog</name>
    <dbReference type="NCBI Taxonomy" id="247094"/>
    <lineage>
        <taxon>Eukaryota</taxon>
        <taxon>Metazoa</taxon>
        <taxon>Chordata</taxon>
        <taxon>Craniata</taxon>
        <taxon>Vertebrata</taxon>
        <taxon>Euteleostomi</taxon>
        <taxon>Amphibia</taxon>
        <taxon>Batrachia</taxon>
        <taxon>Anura</taxon>
        <taxon>Pipoidea</taxon>
        <taxon>Pipidae</taxon>
        <taxon>Pipinae</taxon>
        <taxon>Hymenochirus</taxon>
    </lineage>
</organism>
<evidence type="ECO:0000313" key="2">
    <source>
        <dbReference type="Proteomes" id="UP000812440"/>
    </source>
</evidence>
<proteinExistence type="predicted"/>
<evidence type="ECO:0000313" key="1">
    <source>
        <dbReference type="EMBL" id="KAG8448181.1"/>
    </source>
</evidence>
<protein>
    <submittedName>
        <fullName evidence="1">Uncharacterized protein</fullName>
    </submittedName>
</protein>
<reference evidence="1" key="1">
    <citation type="thesis" date="2020" institute="ProQuest LLC" country="789 East Eisenhower Parkway, Ann Arbor, MI, USA">
        <title>Comparative Genomics and Chromosome Evolution.</title>
        <authorList>
            <person name="Mudd A.B."/>
        </authorList>
    </citation>
    <scope>NUCLEOTIDE SEQUENCE</scope>
    <source>
        <strain evidence="1">Female2</strain>
        <tissue evidence="1">Blood</tissue>
    </source>
</reference>
<keyword evidence="2" id="KW-1185">Reference proteome</keyword>
<dbReference type="AlphaFoldDB" id="A0A8T2K0K5"/>
<name>A0A8T2K0K5_9PIPI</name>
<gene>
    <name evidence="1" type="ORF">GDO86_015319</name>
</gene>
<dbReference type="OrthoDB" id="9903404at2759"/>
<dbReference type="Proteomes" id="UP000812440">
    <property type="component" value="Chromosome 8_10"/>
</dbReference>
<comment type="caution">
    <text evidence="1">The sequence shown here is derived from an EMBL/GenBank/DDBJ whole genome shotgun (WGS) entry which is preliminary data.</text>
</comment>